<dbReference type="VEuPathDB" id="PiroplasmaDB:TA12150"/>
<proteinExistence type="predicted"/>
<dbReference type="AlphaFoldDB" id="A0A3B0MPV0"/>
<evidence type="ECO:0000313" key="2">
    <source>
        <dbReference type="EMBL" id="SVP91765.1"/>
    </source>
</evidence>
<sequence>MRNYLMRNAYRQAVQFFGTEHYRKAFRCTPIISILQADYRSRRNPISLRLSTIEELRDVLRIRNINPNSITESFSSISTIDSSFLEESFWRCLDNYQCMVPLLQQFSWLNLRIHRTITELESHLSSFFLPNPDISFVLLLFDVDQEQKLCRELKSICRNSINDIKVKIDIAKSTIKNERKDRGIPSIKAKLTKYKVDILNISNKGRESIRVIENHLSKKKEYIMRKEELIKNNTSKKNLEEFKEYIEELIKKVEKFSKNKKKDLVENF</sequence>
<reference evidence="2" key="1">
    <citation type="submission" date="2018-07" db="EMBL/GenBank/DDBJ databases">
        <authorList>
            <person name="Quirk P.G."/>
            <person name="Krulwich T.A."/>
        </authorList>
    </citation>
    <scope>NUCLEOTIDE SEQUENCE</scope>
    <source>
        <strain evidence="2">Anand</strain>
    </source>
</reference>
<organism evidence="2">
    <name type="scientific">Theileria annulata</name>
    <dbReference type="NCBI Taxonomy" id="5874"/>
    <lineage>
        <taxon>Eukaryota</taxon>
        <taxon>Sar</taxon>
        <taxon>Alveolata</taxon>
        <taxon>Apicomplexa</taxon>
        <taxon>Aconoidasida</taxon>
        <taxon>Piroplasmida</taxon>
        <taxon>Theileriidae</taxon>
        <taxon>Theileria</taxon>
    </lineage>
</organism>
<gene>
    <name evidence="2" type="ORF">TAT_000191900</name>
    <name evidence="3" type="ORF">TAV_000192200</name>
</gene>
<feature type="coiled-coil region" evidence="1">
    <location>
        <begin position="212"/>
        <end position="259"/>
    </location>
</feature>
<dbReference type="EMBL" id="UIVT01000002">
    <property type="protein sequence ID" value="SVP91765.1"/>
    <property type="molecule type" value="Genomic_DNA"/>
</dbReference>
<keyword evidence="1" id="KW-0175">Coiled coil</keyword>
<protein>
    <submittedName>
        <fullName evidence="2">Uncharacterized protein</fullName>
    </submittedName>
</protein>
<evidence type="ECO:0000256" key="1">
    <source>
        <dbReference type="SAM" id="Coils"/>
    </source>
</evidence>
<dbReference type="EMBL" id="UIVS01000002">
    <property type="protein sequence ID" value="SVP92028.1"/>
    <property type="molecule type" value="Genomic_DNA"/>
</dbReference>
<name>A0A3B0MPV0_THEAN</name>
<accession>A0A3B0MPV0</accession>
<evidence type="ECO:0000313" key="3">
    <source>
        <dbReference type="EMBL" id="SVP92028.1"/>
    </source>
</evidence>